<evidence type="ECO:0000256" key="3">
    <source>
        <dbReference type="ARBA" id="ARBA00017059"/>
    </source>
</evidence>
<dbReference type="InterPro" id="IPR009542">
    <property type="entry name" value="Spc1/SPCS1"/>
</dbReference>
<proteinExistence type="inferred from homology"/>
<evidence type="ECO:0000256" key="4">
    <source>
        <dbReference type="ARBA" id="ARBA00022692"/>
    </source>
</evidence>
<comment type="similarity">
    <text evidence="2">Belongs to the SPCS1 family.</text>
</comment>
<evidence type="ECO:0000256" key="9">
    <source>
        <dbReference type="SAM" id="Phobius"/>
    </source>
</evidence>
<dbReference type="GO" id="GO:0005787">
    <property type="term" value="C:signal peptidase complex"/>
    <property type="evidence" value="ECO:0007669"/>
    <property type="project" value="InterPro"/>
</dbReference>
<reference evidence="10 11" key="1">
    <citation type="submission" date="2013-05" db="EMBL/GenBank/DDBJ databases">
        <title>Drechslerella stenobrocha genome reveals carnivorous origination and mechanical trapping mechanism of predatory fungi.</title>
        <authorList>
            <person name="Liu X."/>
            <person name="Zhang W."/>
            <person name="Liu K."/>
        </authorList>
    </citation>
    <scope>NUCLEOTIDE SEQUENCE [LARGE SCALE GENOMIC DNA]</scope>
    <source>
        <strain evidence="10 11">248</strain>
    </source>
</reference>
<dbReference type="PANTHER" id="PTHR13202">
    <property type="entry name" value="MICROSOMAL SIGNAL PEPTIDASE 12 KDA SUBUNIT"/>
    <property type="match status" value="1"/>
</dbReference>
<keyword evidence="6 9" id="KW-1133">Transmembrane helix</keyword>
<evidence type="ECO:0000313" key="10">
    <source>
        <dbReference type="EMBL" id="EWC48264.1"/>
    </source>
</evidence>
<keyword evidence="5" id="KW-0256">Endoplasmic reticulum</keyword>
<dbReference type="Proteomes" id="UP000024837">
    <property type="component" value="Unassembled WGS sequence"/>
</dbReference>
<evidence type="ECO:0000256" key="6">
    <source>
        <dbReference type="ARBA" id="ARBA00022989"/>
    </source>
</evidence>
<evidence type="ECO:0000256" key="7">
    <source>
        <dbReference type="ARBA" id="ARBA00023136"/>
    </source>
</evidence>
<feature type="transmembrane region" description="Helical" evidence="9">
    <location>
        <begin position="50"/>
        <end position="68"/>
    </location>
</feature>
<evidence type="ECO:0000256" key="1">
    <source>
        <dbReference type="ARBA" id="ARBA00004477"/>
    </source>
</evidence>
<gene>
    <name evidence="10" type="ORF">DRE_02368</name>
</gene>
<dbReference type="HOGENOM" id="CLU_134505_2_0_1"/>
<dbReference type="OrthoDB" id="263893at2759"/>
<organism evidence="10 11">
    <name type="scientific">Drechslerella stenobrocha 248</name>
    <dbReference type="NCBI Taxonomy" id="1043628"/>
    <lineage>
        <taxon>Eukaryota</taxon>
        <taxon>Fungi</taxon>
        <taxon>Dikarya</taxon>
        <taxon>Ascomycota</taxon>
        <taxon>Pezizomycotina</taxon>
        <taxon>Orbiliomycetes</taxon>
        <taxon>Orbiliales</taxon>
        <taxon>Orbiliaceae</taxon>
        <taxon>Drechslerella</taxon>
    </lineage>
</organism>
<keyword evidence="11" id="KW-1185">Reference proteome</keyword>
<comment type="subcellular location">
    <subcellularLocation>
        <location evidence="1">Endoplasmic reticulum membrane</location>
        <topology evidence="1">Multi-pass membrane protein</topology>
    </subcellularLocation>
</comment>
<name>W7HXL6_9PEZI</name>
<protein>
    <recommendedName>
        <fullName evidence="3">Signal peptidase complex subunit 1</fullName>
    </recommendedName>
</protein>
<dbReference type="PANTHER" id="PTHR13202:SF0">
    <property type="entry name" value="SIGNAL PEPTIDASE COMPLEX SUBUNIT 1"/>
    <property type="match status" value="1"/>
</dbReference>
<evidence type="ECO:0000256" key="8">
    <source>
        <dbReference type="ARBA" id="ARBA00045204"/>
    </source>
</evidence>
<dbReference type="AlphaFoldDB" id="W7HXL6"/>
<keyword evidence="4 9" id="KW-0812">Transmembrane</keyword>
<keyword evidence="7 9" id="KW-0472">Membrane</keyword>
<dbReference type="EMBL" id="KI966401">
    <property type="protein sequence ID" value="EWC48264.1"/>
    <property type="molecule type" value="Genomic_DNA"/>
</dbReference>
<dbReference type="Pfam" id="PF06645">
    <property type="entry name" value="SPC12"/>
    <property type="match status" value="1"/>
</dbReference>
<feature type="transmembrane region" description="Helical" evidence="9">
    <location>
        <begin position="24"/>
        <end position="43"/>
    </location>
</feature>
<sequence length="110" mass="11347">MEALQDKFQAVVDGFIGQKLAEQITTYTLAVSALLGFICGFATQDIRYTVYIGLAGTGLTFLAVVPPWPVYNRDPVKFLAATSGSKSGGGGGGGAPTTITVGGEEVTVKT</sequence>
<accession>W7HXL6</accession>
<evidence type="ECO:0000256" key="2">
    <source>
        <dbReference type="ARBA" id="ARBA00005245"/>
    </source>
</evidence>
<comment type="function">
    <text evidence="8">Component of the signal peptidase complex (SPC) which catalyzes the cleavage of N-terminal signal sequences from nascent proteins as they are translocated into the lumen of the endoplasmic reticulum. Dispensable for SPC enzymatic activity.</text>
</comment>
<evidence type="ECO:0000256" key="5">
    <source>
        <dbReference type="ARBA" id="ARBA00022824"/>
    </source>
</evidence>
<dbReference type="GO" id="GO:0045047">
    <property type="term" value="P:protein targeting to ER"/>
    <property type="evidence" value="ECO:0007669"/>
    <property type="project" value="TreeGrafter"/>
</dbReference>
<evidence type="ECO:0000313" key="11">
    <source>
        <dbReference type="Proteomes" id="UP000024837"/>
    </source>
</evidence>
<dbReference type="GO" id="GO:0006465">
    <property type="term" value="P:signal peptide processing"/>
    <property type="evidence" value="ECO:0007669"/>
    <property type="project" value="InterPro"/>
</dbReference>